<reference evidence="2 3" key="1">
    <citation type="submission" date="2021-01" db="EMBL/GenBank/DDBJ databases">
        <title>Entomomonas sp. F2A isolated from a house cricket (Acheta domesticus).</title>
        <authorList>
            <person name="Spergser J."/>
            <person name="Busse H.-J."/>
        </authorList>
    </citation>
    <scope>NUCLEOTIDE SEQUENCE [LARGE SCALE GENOMIC DNA]</scope>
    <source>
        <strain evidence="2 3">F2A</strain>
    </source>
</reference>
<dbReference type="Proteomes" id="UP000595278">
    <property type="component" value="Chromosome"/>
</dbReference>
<gene>
    <name evidence="2" type="ORF">JHT90_12250</name>
</gene>
<dbReference type="NCBIfam" id="TIGR01841">
    <property type="entry name" value="phasin"/>
    <property type="match status" value="1"/>
</dbReference>
<sequence length="186" mass="20157">MATFNTDKLQDVQVKNLDLLKELSDKVFEGVEQLTQLQLNTLKASSEESFENFRKLLTVRDPQSFASLQASLSQPAAQAERILEFNRQVYDLISKTQASISKLAENQVNQGGKQVQELVENIVKNAPAGSEPVVSVLKSALEGAGTAYESLQKAAKKVAEMTENNINAATVAADKATKAATSRKAS</sequence>
<dbReference type="InterPro" id="IPR018968">
    <property type="entry name" value="Phasin"/>
</dbReference>
<dbReference type="RefSeq" id="WP_201091386.1">
    <property type="nucleotide sequence ID" value="NZ_CP067393.1"/>
</dbReference>
<evidence type="ECO:0000313" key="3">
    <source>
        <dbReference type="Proteomes" id="UP000595278"/>
    </source>
</evidence>
<keyword evidence="3" id="KW-1185">Reference proteome</keyword>
<dbReference type="Pfam" id="PF09361">
    <property type="entry name" value="Phasin_2"/>
    <property type="match status" value="1"/>
</dbReference>
<protein>
    <submittedName>
        <fullName evidence="2">Phasin family protein</fullName>
    </submittedName>
</protein>
<organism evidence="2 3">
    <name type="scientific">Entomomonas asaccharolytica</name>
    <dbReference type="NCBI Taxonomy" id="2785331"/>
    <lineage>
        <taxon>Bacteria</taxon>
        <taxon>Pseudomonadati</taxon>
        <taxon>Pseudomonadota</taxon>
        <taxon>Gammaproteobacteria</taxon>
        <taxon>Pseudomonadales</taxon>
        <taxon>Pseudomonadaceae</taxon>
        <taxon>Entomomonas</taxon>
    </lineage>
</organism>
<dbReference type="EMBL" id="CP067393">
    <property type="protein sequence ID" value="QQP85145.1"/>
    <property type="molecule type" value="Genomic_DNA"/>
</dbReference>
<name>A0A974RWG0_9GAMM</name>
<evidence type="ECO:0000313" key="2">
    <source>
        <dbReference type="EMBL" id="QQP85145.1"/>
    </source>
</evidence>
<dbReference type="KEGG" id="eaz:JHT90_12250"/>
<evidence type="ECO:0000259" key="1">
    <source>
        <dbReference type="Pfam" id="PF09361"/>
    </source>
</evidence>
<proteinExistence type="predicted"/>
<dbReference type="InterPro" id="IPR010127">
    <property type="entry name" value="Phasin_subfam-1"/>
</dbReference>
<feature type="domain" description="Phasin" evidence="1">
    <location>
        <begin position="8"/>
        <end position="108"/>
    </location>
</feature>
<accession>A0A974RWG0</accession>
<dbReference type="AlphaFoldDB" id="A0A974RWG0"/>